<dbReference type="EMBL" id="CP029480">
    <property type="protein sequence ID" value="AWV99484.1"/>
    <property type="molecule type" value="Genomic_DNA"/>
</dbReference>
<sequence>MEYNNRLNRNIEKVNKMPKLIKPWLLDKSIGKVVKFVGTAGIHFEKMTCHKVVISLQNKKKVQNHIGQIHAAATTLLAETATGMVVGMNIPDDKLPLMKDLSINFIRRSLGKQMAVAWLSEEQIDKIRNTPKGDLSVPIKVTDETGQEIIQAVMNWAWIPKK</sequence>
<evidence type="ECO:0000313" key="2">
    <source>
        <dbReference type="Proteomes" id="UP000249873"/>
    </source>
</evidence>
<accession>A0A2Z4GE69</accession>
<keyword evidence="2" id="KW-1185">Reference proteome</keyword>
<name>A0A2Z4GE69_9BACT</name>
<organism evidence="1 2">
    <name type="scientific">Arcticibacterium luteifluviistationis</name>
    <dbReference type="NCBI Taxonomy" id="1784714"/>
    <lineage>
        <taxon>Bacteria</taxon>
        <taxon>Pseudomonadati</taxon>
        <taxon>Bacteroidota</taxon>
        <taxon>Cytophagia</taxon>
        <taxon>Cytophagales</taxon>
        <taxon>Leadbetterellaceae</taxon>
        <taxon>Arcticibacterium</taxon>
    </lineage>
</organism>
<dbReference type="OrthoDB" id="793353at2"/>
<gene>
    <name evidence="1" type="ORF">DJ013_15465</name>
</gene>
<protein>
    <submittedName>
        <fullName evidence="1">DUF4442 domain-containing protein</fullName>
    </submittedName>
</protein>
<dbReference type="RefSeq" id="WP_111372852.1">
    <property type="nucleotide sequence ID" value="NZ_CP029480.1"/>
</dbReference>
<reference evidence="1 2" key="1">
    <citation type="submission" date="2018-05" db="EMBL/GenBank/DDBJ databases">
        <title>Complete genome sequence of Arcticibacterium luteifluviistationis SM1504T, a cytophagaceae bacterium isolated from Arctic surface seawater.</title>
        <authorList>
            <person name="Li Y."/>
            <person name="Qin Q.-L."/>
        </authorList>
    </citation>
    <scope>NUCLEOTIDE SEQUENCE [LARGE SCALE GENOMIC DNA]</scope>
    <source>
        <strain evidence="1 2">SM1504</strain>
    </source>
</reference>
<dbReference type="Proteomes" id="UP000249873">
    <property type="component" value="Chromosome"/>
</dbReference>
<dbReference type="InterPro" id="IPR027961">
    <property type="entry name" value="DUF4442"/>
</dbReference>
<evidence type="ECO:0000313" key="1">
    <source>
        <dbReference type="EMBL" id="AWV99484.1"/>
    </source>
</evidence>
<dbReference type="KEGG" id="als:DJ013_15465"/>
<dbReference type="SUPFAM" id="SSF54637">
    <property type="entry name" value="Thioesterase/thiol ester dehydrase-isomerase"/>
    <property type="match status" value="1"/>
</dbReference>
<dbReference type="Pfam" id="PF14539">
    <property type="entry name" value="DUF4442"/>
    <property type="match status" value="1"/>
</dbReference>
<dbReference type="Gene3D" id="3.10.129.10">
    <property type="entry name" value="Hotdog Thioesterase"/>
    <property type="match status" value="1"/>
</dbReference>
<dbReference type="CDD" id="cd03443">
    <property type="entry name" value="PaaI_thioesterase"/>
    <property type="match status" value="1"/>
</dbReference>
<dbReference type="AlphaFoldDB" id="A0A2Z4GE69"/>
<proteinExistence type="predicted"/>
<dbReference type="InterPro" id="IPR029069">
    <property type="entry name" value="HotDog_dom_sf"/>
</dbReference>